<feature type="domain" description="Protein NO VEIN C-terminal" evidence="1">
    <location>
        <begin position="1212"/>
        <end position="1281"/>
    </location>
</feature>
<dbReference type="NCBIfam" id="NF047352">
    <property type="entry name" value="P_loop_sacsin"/>
    <property type="match status" value="1"/>
</dbReference>
<dbReference type="Pfam" id="PF13020">
    <property type="entry name" value="NOV_C"/>
    <property type="match status" value="1"/>
</dbReference>
<organism evidence="2 3">
    <name type="scientific">Piromyces finnis</name>
    <dbReference type="NCBI Taxonomy" id="1754191"/>
    <lineage>
        <taxon>Eukaryota</taxon>
        <taxon>Fungi</taxon>
        <taxon>Fungi incertae sedis</taxon>
        <taxon>Chytridiomycota</taxon>
        <taxon>Chytridiomycota incertae sedis</taxon>
        <taxon>Neocallimastigomycetes</taxon>
        <taxon>Neocallimastigales</taxon>
        <taxon>Neocallimastigaceae</taxon>
        <taxon>Piromyces</taxon>
    </lineage>
</organism>
<proteinExistence type="predicted"/>
<dbReference type="InterPro" id="IPR024975">
    <property type="entry name" value="NOV_C"/>
</dbReference>
<dbReference type="InterPro" id="IPR036890">
    <property type="entry name" value="HATPase_C_sf"/>
</dbReference>
<evidence type="ECO:0000259" key="1">
    <source>
        <dbReference type="Pfam" id="PF13020"/>
    </source>
</evidence>
<comment type="caution">
    <text evidence="2">The sequence shown here is derived from an EMBL/GenBank/DDBJ whole genome shotgun (WGS) entry which is preliminary data.</text>
</comment>
<protein>
    <recommendedName>
        <fullName evidence="1">Protein NO VEIN C-terminal domain-containing protein</fullName>
    </recommendedName>
</protein>
<dbReference type="EMBL" id="MCFH01000008">
    <property type="protein sequence ID" value="ORX55846.1"/>
    <property type="molecule type" value="Genomic_DNA"/>
</dbReference>
<evidence type="ECO:0000313" key="3">
    <source>
        <dbReference type="Proteomes" id="UP000193719"/>
    </source>
</evidence>
<dbReference type="OrthoDB" id="2144070at2759"/>
<reference evidence="2 3" key="1">
    <citation type="submission" date="2016-08" db="EMBL/GenBank/DDBJ databases">
        <title>Genomes of anaerobic fungi encode conserved fungal cellulosomes for biomass hydrolysis.</title>
        <authorList>
            <consortium name="DOE Joint Genome Institute"/>
            <person name="Haitjema C.H."/>
            <person name="Gilmore S.P."/>
            <person name="Henske J.K."/>
            <person name="Solomon K.V."/>
            <person name="De Groot R."/>
            <person name="Kuo A."/>
            <person name="Mondo S.J."/>
            <person name="Salamov A.A."/>
            <person name="Labutti K."/>
            <person name="Zhao Z."/>
            <person name="Chiniquy J."/>
            <person name="Barry K."/>
            <person name="Brewer H.M."/>
            <person name="Purvine S.O."/>
            <person name="Wright A.T."/>
            <person name="Boxma B."/>
            <person name="Van Alen T."/>
            <person name="Hackstein J.H."/>
            <person name="Baker S.E."/>
            <person name="Grigoriev I.V."/>
            <person name="O'Malley M.A."/>
        </authorList>
    </citation>
    <scope>NUCLEOTIDE SEQUENCE [LARGE SCALE GENOMIC DNA]</scope>
    <source>
        <strain evidence="3">finn</strain>
    </source>
</reference>
<name>A0A1Y1VGK2_9FUNG</name>
<gene>
    <name evidence="2" type="ORF">BCR36DRAFT_581012</name>
</gene>
<dbReference type="SUPFAM" id="SSF55874">
    <property type="entry name" value="ATPase domain of HSP90 chaperone/DNA topoisomerase II/histidine kinase"/>
    <property type="match status" value="1"/>
</dbReference>
<evidence type="ECO:0000313" key="2">
    <source>
        <dbReference type="EMBL" id="ORX55846.1"/>
    </source>
</evidence>
<dbReference type="Proteomes" id="UP000193719">
    <property type="component" value="Unassembled WGS sequence"/>
</dbReference>
<reference evidence="2 3" key="2">
    <citation type="submission" date="2016-08" db="EMBL/GenBank/DDBJ databases">
        <title>Pervasive Adenine N6-methylation of Active Genes in Fungi.</title>
        <authorList>
            <consortium name="DOE Joint Genome Institute"/>
            <person name="Mondo S.J."/>
            <person name="Dannebaum R.O."/>
            <person name="Kuo R.C."/>
            <person name="Labutti K."/>
            <person name="Haridas S."/>
            <person name="Kuo A."/>
            <person name="Salamov A."/>
            <person name="Ahrendt S.R."/>
            <person name="Lipzen A."/>
            <person name="Sullivan W."/>
            <person name="Andreopoulos W.B."/>
            <person name="Clum A."/>
            <person name="Lindquist E."/>
            <person name="Daum C."/>
            <person name="Ramamoorthy G.K."/>
            <person name="Gryganskyi A."/>
            <person name="Culley D."/>
            <person name="Magnuson J.K."/>
            <person name="James T.Y."/>
            <person name="O'Malley M.A."/>
            <person name="Stajich J.E."/>
            <person name="Spatafora J.W."/>
            <person name="Visel A."/>
            <person name="Grigoriev I.V."/>
        </authorList>
    </citation>
    <scope>NUCLEOTIDE SEQUENCE [LARGE SCALE GENOMIC DNA]</scope>
    <source>
        <strain evidence="3">finn</strain>
    </source>
</reference>
<keyword evidence="3" id="KW-1185">Reference proteome</keyword>
<accession>A0A1Y1VGK2</accession>
<sequence length="1294" mass="152096">MNSSSNPFDSERKKIFGKIYLANVRNRLRELKNPNDIDCQRSCWELVQNAKDSIAGTDRKSVDIKIHVDENTFIFKHNGSPFVISTLTALIYKYSEGKTNDGESTGRFGTGFLTTHCLSFNVKITSDIITDGKVKGFEVTMFRDGEDDELLEGLQRTEDSYKEYESCNGWTSYEFKMTTKRNKEACRLAIENFKDNIAKVMLFCPEINSIELDDNGKVLSINRLDTIYNRNYSCYKSIFEVNDNNQSGKKTFIYNNVDEHNELLTKKFKKSRNLRINCAIELDENNNIVVDESSPCLFCSLPLVGSESHILPCIINSPDFEPDAERQALLLDGSETDDKTGKISDPGVNKMILERVQDMYEKLLKYICDSGIKNRYLLARGLQSIPSVTRFFNRKWYSDNFIKPMRDILIKYPVVWNGIRYIELTNVYFPITNNIYSNRKEAYGYISKIYNNVVPTYEESINFNKYIWLGDERISYVDIEESVKRVESFKNMTSLKINCNIQNEWEWIDDFLSYIKSNCPTYLEQYKIIPNMNGEYVKLTNELSGTFKVPDNIIECLEEIGVSWKVIHLHKKLIKYSTGSEHSQDYAISKIQNRCREWSENILKVLHYIPYSEEKEFIEKYSLIFDICSVIFKNDMKTKKDGTGFPKYLYEGIDNIVFKKICTEIKKNSKVGGIYTIEFINKVLGCLSIYYSSYTEYEIIPNQNNKFCKYYDLSKDNNIPDLFKECLVKCLDKDIKNNLMHKDITPIKPFYEKNIYNYEYTLKEFFEKPEKGYDRYSLIERKKKAACYLIRIIPKVNVNNRDINDDYNYNFMDFQNNQRVLFNLYKKIFKNFSLNSCEIERNDKNEGIWKYSNKYIYKEIKEIIESKNTISKLSTYIGESEKETLKYLKCFINFTNEGKIIPNQNNEFCKISDLCNDGSFEKDETDKTDYYFNKTKKKLVTIPNKLKEISKLLGYDVKENLIHGEFERLCLRDISYQEICTKIDNMMKEEYVPENYFNQNFKNACRYLIEDYFDTIDEKCIEQYFPNTYKNKDNIVLSVLFNKETRKQLTNLKSQYSEEELKKLNSPEKAEIVKIVLENEITIEQINKTMSESKSSLFSNSSTFTFSNTNGNGSYLINSTFERCVNIKFSSSIINDKELNSFYTDTFKNVMKYGDDFDFGNPINKRTGNCGEAYIYELLLNSNKFKKVEWKMLSKSVYSEVLEYRGKRYNIVNDGSHYDIYVETFDGKKIYIEVKSTTGSFGNKIPFYISKYQIDMMRETRSPDQYILALVFDVMGREPKHFFMKLIDDLIENH</sequence>